<dbReference type="CDD" id="cd11288">
    <property type="entry name" value="gelsolin_S5_like"/>
    <property type="match status" value="1"/>
</dbReference>
<keyword evidence="1" id="KW-0677">Repeat</keyword>
<dbReference type="Gene3D" id="3.40.20.10">
    <property type="entry name" value="Severin"/>
    <property type="match status" value="1"/>
</dbReference>
<dbReference type="PANTHER" id="PTHR11977:SF138">
    <property type="entry name" value="VILLIN-4"/>
    <property type="match status" value="1"/>
</dbReference>
<protein>
    <recommendedName>
        <fullName evidence="4">Gelsolin-like domain-containing protein</fullName>
    </recommendedName>
</protein>
<dbReference type="InterPro" id="IPR029006">
    <property type="entry name" value="ADF-H/Gelsolin-like_dom_sf"/>
</dbReference>
<reference evidence="2" key="1">
    <citation type="submission" date="2022-07" db="EMBL/GenBank/DDBJ databases">
        <authorList>
            <person name="Macas J."/>
            <person name="Novak P."/>
            <person name="Neumann P."/>
        </authorList>
    </citation>
    <scope>NUCLEOTIDE SEQUENCE</scope>
</reference>
<dbReference type="PRINTS" id="PR00597">
    <property type="entry name" value="GELSOLIN"/>
</dbReference>
<dbReference type="EMBL" id="CAMAPF010000048">
    <property type="protein sequence ID" value="CAH9084824.1"/>
    <property type="molecule type" value="Genomic_DNA"/>
</dbReference>
<keyword evidence="3" id="KW-1185">Reference proteome</keyword>
<dbReference type="AlphaFoldDB" id="A0AAV0CWT8"/>
<gene>
    <name evidence="2" type="ORF">CEPIT_LOCUS9057</name>
</gene>
<dbReference type="SUPFAM" id="SSF55753">
    <property type="entry name" value="Actin depolymerizing proteins"/>
    <property type="match status" value="2"/>
</dbReference>
<evidence type="ECO:0008006" key="4">
    <source>
        <dbReference type="Google" id="ProtNLM"/>
    </source>
</evidence>
<feature type="non-terminal residue" evidence="2">
    <location>
        <position position="173"/>
    </location>
</feature>
<name>A0AAV0CWT8_9ASTE</name>
<dbReference type="InterPro" id="IPR007122">
    <property type="entry name" value="Villin/Gelsolin"/>
</dbReference>
<evidence type="ECO:0000313" key="2">
    <source>
        <dbReference type="EMBL" id="CAH9084824.1"/>
    </source>
</evidence>
<dbReference type="PANTHER" id="PTHR11977">
    <property type="entry name" value="VILLIN"/>
    <property type="match status" value="1"/>
</dbReference>
<dbReference type="FunFam" id="3.40.20.10:FF:000001">
    <property type="entry name" value="Gelsolin"/>
    <property type="match status" value="1"/>
</dbReference>
<accession>A0AAV0CWT8</accession>
<proteinExistence type="predicted"/>
<dbReference type="Proteomes" id="UP001152523">
    <property type="component" value="Unassembled WGS sequence"/>
</dbReference>
<dbReference type="GO" id="GO:0051014">
    <property type="term" value="P:actin filament severing"/>
    <property type="evidence" value="ECO:0007669"/>
    <property type="project" value="TreeGrafter"/>
</dbReference>
<evidence type="ECO:0000256" key="1">
    <source>
        <dbReference type="ARBA" id="ARBA00022737"/>
    </source>
</evidence>
<dbReference type="GO" id="GO:0051015">
    <property type="term" value="F:actin filament binding"/>
    <property type="evidence" value="ECO:0007669"/>
    <property type="project" value="InterPro"/>
</dbReference>
<sequence length="173" mass="19487">MVESMKFLVTQARIYEGFEPIQFLSILQTLIVFKGGLSEGYKKFLSEKEISDDTYSEDGVALFRIQGTGPDNMQAIQVDPVASSLNSSYCYILHSGSTVFTWYGNLTTSDEQDLAERQLDIIKPDIQSRLQKEGAESQQFWDILGGKSEYPNQKVEKNNESDPHLFSCTFSNG</sequence>
<evidence type="ECO:0000313" key="3">
    <source>
        <dbReference type="Proteomes" id="UP001152523"/>
    </source>
</evidence>
<dbReference type="SMART" id="SM00262">
    <property type="entry name" value="GEL"/>
    <property type="match status" value="1"/>
</dbReference>
<organism evidence="2 3">
    <name type="scientific">Cuscuta epithymum</name>
    <dbReference type="NCBI Taxonomy" id="186058"/>
    <lineage>
        <taxon>Eukaryota</taxon>
        <taxon>Viridiplantae</taxon>
        <taxon>Streptophyta</taxon>
        <taxon>Embryophyta</taxon>
        <taxon>Tracheophyta</taxon>
        <taxon>Spermatophyta</taxon>
        <taxon>Magnoliopsida</taxon>
        <taxon>eudicotyledons</taxon>
        <taxon>Gunneridae</taxon>
        <taxon>Pentapetalae</taxon>
        <taxon>asterids</taxon>
        <taxon>lamiids</taxon>
        <taxon>Solanales</taxon>
        <taxon>Convolvulaceae</taxon>
        <taxon>Cuscuteae</taxon>
        <taxon>Cuscuta</taxon>
        <taxon>Cuscuta subgen. Cuscuta</taxon>
    </lineage>
</organism>
<comment type="caution">
    <text evidence="2">The sequence shown here is derived from an EMBL/GenBank/DDBJ whole genome shotgun (WGS) entry which is preliminary data.</text>
</comment>